<sequence length="244" mass="27935">MHYTPREESGLDVSCMDETSLTVSTLELSIVDAIATFVVLDLCILDIQTHKITTKHLDPIINNSDFKKKVDECISLFLNENEKTLKVAAKLVNIIKIYLSEVNDYRQKLIQQISDYLSILELVLYSKENYIGAKVCSTKMWPKNSVLSNLKGHLATLNQEELEYLTENRLDFSILLNESKQNRLLWLGPGTFVNHDCNANTKFYYCKNKNEVCLTAVRTIKPGEEITCSYGEHYFQKGECECLT</sequence>
<dbReference type="PANTHER" id="PTHR12977">
    <property type="entry name" value="SUPPRESSOR OF VARIEGATION 4-20-RELATED"/>
    <property type="match status" value="1"/>
</dbReference>
<feature type="domain" description="SET" evidence="9">
    <location>
        <begin position="40"/>
        <end position="231"/>
    </location>
</feature>
<comment type="subcellular location">
    <subcellularLocation>
        <location evidence="2">Chromosome</location>
    </subcellularLocation>
    <subcellularLocation>
        <location evidence="1">Nucleus</location>
    </subcellularLocation>
</comment>
<keyword evidence="8" id="KW-0539">Nucleus</keyword>
<dbReference type="EMBL" id="NNAY01002595">
    <property type="protein sequence ID" value="OXU20969.1"/>
    <property type="molecule type" value="Genomic_DNA"/>
</dbReference>
<dbReference type="PROSITE" id="PS50280">
    <property type="entry name" value="SET"/>
    <property type="match status" value="1"/>
</dbReference>
<dbReference type="Gene3D" id="1.10.10.1700">
    <property type="entry name" value="Histone-lysine N-methyltransferase"/>
    <property type="match status" value="1"/>
</dbReference>
<keyword evidence="11" id="KW-1185">Reference proteome</keyword>
<dbReference type="InterPro" id="IPR046341">
    <property type="entry name" value="SET_dom_sf"/>
</dbReference>
<dbReference type="InterPro" id="IPR001214">
    <property type="entry name" value="SET_dom"/>
</dbReference>
<dbReference type="SUPFAM" id="SSF82199">
    <property type="entry name" value="SET domain"/>
    <property type="match status" value="1"/>
</dbReference>
<evidence type="ECO:0000259" key="9">
    <source>
        <dbReference type="PROSITE" id="PS50280"/>
    </source>
</evidence>
<keyword evidence="6" id="KW-0949">S-adenosyl-L-methionine</keyword>
<dbReference type="Proteomes" id="UP000215335">
    <property type="component" value="Unassembled WGS sequence"/>
</dbReference>
<protein>
    <recommendedName>
        <fullName evidence="9">SET domain-containing protein</fullName>
    </recommendedName>
</protein>
<organism evidence="10 11">
    <name type="scientific">Trichomalopsis sarcophagae</name>
    <dbReference type="NCBI Taxonomy" id="543379"/>
    <lineage>
        <taxon>Eukaryota</taxon>
        <taxon>Metazoa</taxon>
        <taxon>Ecdysozoa</taxon>
        <taxon>Arthropoda</taxon>
        <taxon>Hexapoda</taxon>
        <taxon>Insecta</taxon>
        <taxon>Pterygota</taxon>
        <taxon>Neoptera</taxon>
        <taxon>Endopterygota</taxon>
        <taxon>Hymenoptera</taxon>
        <taxon>Apocrita</taxon>
        <taxon>Proctotrupomorpha</taxon>
        <taxon>Chalcidoidea</taxon>
        <taxon>Pteromalidae</taxon>
        <taxon>Pteromalinae</taxon>
        <taxon>Trichomalopsis</taxon>
    </lineage>
</organism>
<evidence type="ECO:0000256" key="8">
    <source>
        <dbReference type="ARBA" id="ARBA00023242"/>
    </source>
</evidence>
<dbReference type="PANTHER" id="PTHR12977:SF4">
    <property type="entry name" value="HISTONE-LYSINE N-METHYLTRANSFERASE KMT5B"/>
    <property type="match status" value="1"/>
</dbReference>
<evidence type="ECO:0000256" key="1">
    <source>
        <dbReference type="ARBA" id="ARBA00004123"/>
    </source>
</evidence>
<dbReference type="GO" id="GO:0005694">
    <property type="term" value="C:chromosome"/>
    <property type="evidence" value="ECO:0007669"/>
    <property type="project" value="UniProtKB-SubCell"/>
</dbReference>
<reference evidence="10 11" key="1">
    <citation type="journal article" date="2017" name="Curr. Biol.">
        <title>The Evolution of Venom by Co-option of Single-Copy Genes.</title>
        <authorList>
            <person name="Martinson E.O."/>
            <person name="Mrinalini"/>
            <person name="Kelkar Y.D."/>
            <person name="Chang C.H."/>
            <person name="Werren J.H."/>
        </authorList>
    </citation>
    <scope>NUCLEOTIDE SEQUENCE [LARGE SCALE GENOMIC DNA]</scope>
    <source>
        <strain evidence="10 11">Alberta</strain>
        <tissue evidence="10">Whole body</tissue>
    </source>
</reference>
<dbReference type="AlphaFoldDB" id="A0A232ERH3"/>
<evidence type="ECO:0000256" key="5">
    <source>
        <dbReference type="ARBA" id="ARBA00022679"/>
    </source>
</evidence>
<dbReference type="InterPro" id="IPR041938">
    <property type="entry name" value="Hist-Lys_N-MTase_N"/>
</dbReference>
<dbReference type="InterPro" id="IPR039977">
    <property type="entry name" value="Suv4-20/Set9"/>
</dbReference>
<keyword evidence="5" id="KW-0808">Transferase</keyword>
<keyword evidence="4" id="KW-0489">Methyltransferase</keyword>
<evidence type="ECO:0000256" key="6">
    <source>
        <dbReference type="ARBA" id="ARBA00022691"/>
    </source>
</evidence>
<dbReference type="Gene3D" id="2.170.270.10">
    <property type="entry name" value="SET domain"/>
    <property type="match status" value="1"/>
</dbReference>
<dbReference type="GO" id="GO:0032259">
    <property type="term" value="P:methylation"/>
    <property type="evidence" value="ECO:0007669"/>
    <property type="project" value="UniProtKB-KW"/>
</dbReference>
<gene>
    <name evidence="10" type="ORF">TSAR_004254</name>
</gene>
<keyword evidence="3" id="KW-0158">Chromosome</keyword>
<feature type="non-terminal residue" evidence="10">
    <location>
        <position position="244"/>
    </location>
</feature>
<evidence type="ECO:0000256" key="7">
    <source>
        <dbReference type="ARBA" id="ARBA00022853"/>
    </source>
</evidence>
<dbReference type="Pfam" id="PF00856">
    <property type="entry name" value="SET"/>
    <property type="match status" value="1"/>
</dbReference>
<keyword evidence="7" id="KW-0156">Chromatin regulator</keyword>
<evidence type="ECO:0000256" key="4">
    <source>
        <dbReference type="ARBA" id="ARBA00022603"/>
    </source>
</evidence>
<evidence type="ECO:0000313" key="11">
    <source>
        <dbReference type="Proteomes" id="UP000215335"/>
    </source>
</evidence>
<comment type="caution">
    <text evidence="10">The sequence shown here is derived from an EMBL/GenBank/DDBJ whole genome shotgun (WGS) entry which is preliminary data.</text>
</comment>
<dbReference type="GO" id="GO:0005634">
    <property type="term" value="C:nucleus"/>
    <property type="evidence" value="ECO:0007669"/>
    <property type="project" value="UniProtKB-SubCell"/>
</dbReference>
<dbReference type="SMART" id="SM00317">
    <property type="entry name" value="SET"/>
    <property type="match status" value="1"/>
</dbReference>
<dbReference type="STRING" id="543379.A0A232ERH3"/>
<evidence type="ECO:0000256" key="2">
    <source>
        <dbReference type="ARBA" id="ARBA00004286"/>
    </source>
</evidence>
<name>A0A232ERH3_9HYME</name>
<dbReference type="GO" id="GO:0042799">
    <property type="term" value="F:histone H4K20 methyltransferase activity"/>
    <property type="evidence" value="ECO:0007669"/>
    <property type="project" value="TreeGrafter"/>
</dbReference>
<evidence type="ECO:0000313" key="10">
    <source>
        <dbReference type="EMBL" id="OXU20969.1"/>
    </source>
</evidence>
<accession>A0A232ERH3</accession>
<evidence type="ECO:0000256" key="3">
    <source>
        <dbReference type="ARBA" id="ARBA00022454"/>
    </source>
</evidence>
<proteinExistence type="predicted"/>